<dbReference type="InterPro" id="IPR033390">
    <property type="entry name" value="Rv2179c-like"/>
</dbReference>
<accession>A0A382NB63</accession>
<evidence type="ECO:0000259" key="1">
    <source>
        <dbReference type="Pfam" id="PF16473"/>
    </source>
</evidence>
<gene>
    <name evidence="2" type="ORF">METZ01_LOCUS311223</name>
</gene>
<reference evidence="2" key="1">
    <citation type="submission" date="2018-05" db="EMBL/GenBank/DDBJ databases">
        <authorList>
            <person name="Lanie J.A."/>
            <person name="Ng W.-L."/>
            <person name="Kazmierczak K.M."/>
            <person name="Andrzejewski T.M."/>
            <person name="Davidsen T.M."/>
            <person name="Wayne K.J."/>
            <person name="Tettelin H."/>
            <person name="Glass J.I."/>
            <person name="Rusch D."/>
            <person name="Podicherti R."/>
            <person name="Tsui H.-C.T."/>
            <person name="Winkler M.E."/>
        </authorList>
    </citation>
    <scope>NUCLEOTIDE SEQUENCE</scope>
</reference>
<dbReference type="AlphaFoldDB" id="A0A382NB63"/>
<protein>
    <recommendedName>
        <fullName evidence="1">3'-5' exoribonuclease Rv2179c-like domain-containing protein</fullName>
    </recommendedName>
</protein>
<evidence type="ECO:0000313" key="2">
    <source>
        <dbReference type="EMBL" id="SVC58369.1"/>
    </source>
</evidence>
<proteinExistence type="predicted"/>
<sequence length="83" mass="9402">MATHAMIDIETLGTKPNAVILSVGATKFDPFTSIKPFDDKHWKIDVDAQTEINRDVNEDTLTCGQSKILKYRKKHLAKLDELM</sequence>
<feature type="domain" description="3'-5' exoribonuclease Rv2179c-like" evidence="1">
    <location>
        <begin position="3"/>
        <end position="61"/>
    </location>
</feature>
<dbReference type="Pfam" id="PF16473">
    <property type="entry name" value="Rv2179c-like"/>
    <property type="match status" value="1"/>
</dbReference>
<dbReference type="EMBL" id="UINC01099249">
    <property type="protein sequence ID" value="SVC58369.1"/>
    <property type="molecule type" value="Genomic_DNA"/>
</dbReference>
<name>A0A382NB63_9ZZZZ</name>
<organism evidence="2">
    <name type="scientific">marine metagenome</name>
    <dbReference type="NCBI Taxonomy" id="408172"/>
    <lineage>
        <taxon>unclassified sequences</taxon>
        <taxon>metagenomes</taxon>
        <taxon>ecological metagenomes</taxon>
    </lineage>
</organism>